<evidence type="ECO:0000313" key="2">
    <source>
        <dbReference type="EMBL" id="MBX8643551.1"/>
    </source>
</evidence>
<dbReference type="GO" id="GO:0003677">
    <property type="term" value="F:DNA binding"/>
    <property type="evidence" value="ECO:0007669"/>
    <property type="project" value="InterPro"/>
</dbReference>
<name>A0A8J7YW86_9ARCH</name>
<feature type="domain" description="Ig-like" evidence="1">
    <location>
        <begin position="18"/>
        <end position="106"/>
    </location>
</feature>
<proteinExistence type="predicted"/>
<dbReference type="GO" id="GO:0004803">
    <property type="term" value="F:transposase activity"/>
    <property type="evidence" value="ECO:0007669"/>
    <property type="project" value="InterPro"/>
</dbReference>
<gene>
    <name evidence="2" type="ORF">KIY12_02315</name>
</gene>
<protein>
    <submittedName>
        <fullName evidence="2">Transposase</fullName>
    </submittedName>
</protein>
<dbReference type="InterPro" id="IPR003346">
    <property type="entry name" value="Transposase_20"/>
</dbReference>
<evidence type="ECO:0000259" key="1">
    <source>
        <dbReference type="PROSITE" id="PS50835"/>
    </source>
</evidence>
<dbReference type="InterPro" id="IPR007110">
    <property type="entry name" value="Ig-like_dom"/>
</dbReference>
<dbReference type="GO" id="GO:0006313">
    <property type="term" value="P:DNA transposition"/>
    <property type="evidence" value="ECO:0007669"/>
    <property type="project" value="InterPro"/>
</dbReference>
<organism evidence="2 3">
    <name type="scientific">Candidatus Sysuiplasma superficiale</name>
    <dbReference type="NCBI Taxonomy" id="2823368"/>
    <lineage>
        <taxon>Archaea</taxon>
        <taxon>Methanobacteriati</taxon>
        <taxon>Thermoplasmatota</taxon>
        <taxon>Thermoplasmata</taxon>
        <taxon>Candidatus Sysuiplasmatales</taxon>
        <taxon>Candidatus Sysuiplasmataceae</taxon>
        <taxon>Candidatus Sysuiplasma</taxon>
    </lineage>
</organism>
<dbReference type="EMBL" id="JAHEAC010000011">
    <property type="protein sequence ID" value="MBX8643551.1"/>
    <property type="molecule type" value="Genomic_DNA"/>
</dbReference>
<dbReference type="PROSITE" id="PS50835">
    <property type="entry name" value="IG_LIKE"/>
    <property type="match status" value="1"/>
</dbReference>
<reference evidence="2" key="1">
    <citation type="submission" date="2021-05" db="EMBL/GenBank/DDBJ databases">
        <title>Genomic insights into ecological role and evolution of a novel Thermoplasmata order Candidatus Sysuiplasmatales.</title>
        <authorList>
            <person name="Yuan Y."/>
        </authorList>
    </citation>
    <scope>NUCLEOTIDE SEQUENCE</scope>
    <source>
        <strain evidence="2">TUT19-bin139</strain>
    </source>
</reference>
<comment type="caution">
    <text evidence="2">The sequence shown here is derived from an EMBL/GenBank/DDBJ whole genome shotgun (WGS) entry which is preliminary data.</text>
</comment>
<dbReference type="Proteomes" id="UP000750197">
    <property type="component" value="Unassembled WGS sequence"/>
</dbReference>
<evidence type="ECO:0000313" key="3">
    <source>
        <dbReference type="Proteomes" id="UP000750197"/>
    </source>
</evidence>
<dbReference type="Pfam" id="PF02371">
    <property type="entry name" value="Transposase_20"/>
    <property type="match status" value="1"/>
</dbReference>
<sequence length="156" mass="17211">MTRFTTKHHLCSCAALVPRADNSDGRVSRHNHVKNGDIVLKSLLCTAAQGILESAKETTIAGFYWRKEKSIGDARAQVAATGKLACVVRAMLTSGKPYVEEDKNLTARRTVTTDKHAMKAAAFSEQELLDITELLCTKTEILYRVKEEVGIGQYQV</sequence>
<accession>A0A8J7YW86</accession>
<dbReference type="AlphaFoldDB" id="A0A8J7YW86"/>